<dbReference type="EC" id="1.1.5.3" evidence="10"/>
<evidence type="ECO:0000256" key="4">
    <source>
        <dbReference type="ARBA" id="ARBA00022827"/>
    </source>
</evidence>
<dbReference type="GO" id="GO:1903457">
    <property type="term" value="P:lactate catabolic process"/>
    <property type="evidence" value="ECO:0007669"/>
    <property type="project" value="TreeGrafter"/>
</dbReference>
<evidence type="ECO:0000256" key="2">
    <source>
        <dbReference type="ARBA" id="ARBA00022630"/>
    </source>
</evidence>
<dbReference type="InterPro" id="IPR004113">
    <property type="entry name" value="FAD-bd_oxidored_4_C"/>
</dbReference>
<evidence type="ECO:0000313" key="11">
    <source>
        <dbReference type="Proteomes" id="UP001155241"/>
    </source>
</evidence>
<dbReference type="Pfam" id="PF13534">
    <property type="entry name" value="Fer4_17"/>
    <property type="match status" value="1"/>
</dbReference>
<dbReference type="PROSITE" id="PS00198">
    <property type="entry name" value="4FE4S_FER_1"/>
    <property type="match status" value="1"/>
</dbReference>
<dbReference type="GO" id="GO:0008720">
    <property type="term" value="F:D-lactate dehydrogenase (NAD+) activity"/>
    <property type="evidence" value="ECO:0007669"/>
    <property type="project" value="TreeGrafter"/>
</dbReference>
<dbReference type="PROSITE" id="PS51387">
    <property type="entry name" value="FAD_PCMH"/>
    <property type="match status" value="1"/>
</dbReference>
<evidence type="ECO:0000259" key="9">
    <source>
        <dbReference type="PROSITE" id="PS51387"/>
    </source>
</evidence>
<feature type="region of interest" description="Disordered" evidence="8">
    <location>
        <begin position="534"/>
        <end position="553"/>
    </location>
</feature>
<dbReference type="Gene3D" id="3.30.465.10">
    <property type="match status" value="1"/>
</dbReference>
<gene>
    <name evidence="10" type="ORF">NG895_11675</name>
</gene>
<dbReference type="InterPro" id="IPR036318">
    <property type="entry name" value="FAD-bd_PCMH-like_sf"/>
</dbReference>
<organism evidence="10 11">
    <name type="scientific">Aeoliella straminimaris</name>
    <dbReference type="NCBI Taxonomy" id="2954799"/>
    <lineage>
        <taxon>Bacteria</taxon>
        <taxon>Pseudomonadati</taxon>
        <taxon>Planctomycetota</taxon>
        <taxon>Planctomycetia</taxon>
        <taxon>Pirellulales</taxon>
        <taxon>Lacipirellulaceae</taxon>
        <taxon>Aeoliella</taxon>
    </lineage>
</organism>
<dbReference type="Gene3D" id="3.30.70.2740">
    <property type="match status" value="1"/>
</dbReference>
<proteinExistence type="predicted"/>
<dbReference type="Pfam" id="PF02754">
    <property type="entry name" value="CCG"/>
    <property type="match status" value="1"/>
</dbReference>
<accession>A0A9X2FH76</accession>
<protein>
    <submittedName>
        <fullName evidence="10">Anaerobic glycerol-3-phosphate dehydrogenase subunit C</fullName>
        <ecNumber evidence="10">1.1.5.3</ecNumber>
    </submittedName>
</protein>
<dbReference type="InterPro" id="IPR006094">
    <property type="entry name" value="Oxid_FAD_bind_N"/>
</dbReference>
<dbReference type="GO" id="GO:0051536">
    <property type="term" value="F:iron-sulfur cluster binding"/>
    <property type="evidence" value="ECO:0007669"/>
    <property type="project" value="UniProtKB-KW"/>
</dbReference>
<sequence length="1007" mass="110229">MDPERQRIEEDLRGLVTGQVHCDDVTVQQYATDASSYEICPIGVVRPSSTDDVVATARYASDHGLPIHARGAGSGLAGGALGRGLVIDFSRNMRRVLQLRPDTVRVQAGVVHGELNRLLATHGRVFGPDPARSAVTTMGGVAAVNATGSHFLRYGTPRDHIRQMRVVLADGTVLDVGRHPVPTTAPVISDTPSPDERLRELVWSVAGLIDRNRGTIRATNIHSHVNSSGYHLSDVLEDGELDLARLLVGSEGTLALATELVVETQDLPTETGCAMLIFESLDRAARAVQEVLTLKPAACDLMDRRHLSLARELDVRYELLIPGAAEAVLLVEHFGATREEVEQKLEATVDLVTNVTRLAASAHIATDETDNALFWELAQRFVPTLHRLQGVRRAVPFVEDMAVPVGALPVFLRHLQDVLKREQVTASLFGHAGHGQLHVRPFLDLANPNEKRRMERLASELYEKVWLLGGSISGEHGDGLSRTPFVAGQYGPLVNVFRELKRIFDPDGVLNPGKVVPESGARMIHHLRQVLPDVDRAPAKTSGDSPPPAKTGGAGQLVELQLAWDVDQMAHAARSCNGCAACRTRAPGTRMCPVNRFAPREEASPRAKANLMRAVLTGQLPPDTPLQDALKEVADLCVHCHMCRIECPANVDIPRLMVEAKGQYVASNGLDVYDWLMARIDLMIRVAGRLPRLSNWLFGNPQARWIMEKLLGISQARKLPKLAPRSFMKSLSREQRTQPDSDAENRVALFIDTFANHFDTELVDALLKVLEHNNVDVYIPPSQHQSGMPLIGSGSLSHARRVAHRNVASLVEAVRLGYKVICTEPTAVLAVVREYPALLAEDEDVRLLADNTQDASHYLWQLHQRGGLALDFEYQDYEVAYHVPCHLRALEVGTPSANLLRLVPGLTVHQIEKGCSGMAGTWGLKRKNYRNSLRIGLPLISEVRDGPYHVATTECSTCAMQIDGGTHKPTLHPIKLLAAAYGLIDLPESLSAKTTVVAAEPQVPSDE</sequence>
<keyword evidence="4" id="KW-0274">FAD</keyword>
<keyword evidence="7" id="KW-0411">Iron-sulfur</keyword>
<evidence type="ECO:0000256" key="6">
    <source>
        <dbReference type="ARBA" id="ARBA00023004"/>
    </source>
</evidence>
<dbReference type="SUPFAM" id="SSF56176">
    <property type="entry name" value="FAD-binding/transporter-associated domain-like"/>
    <property type="match status" value="1"/>
</dbReference>
<dbReference type="GO" id="GO:0046872">
    <property type="term" value="F:metal ion binding"/>
    <property type="evidence" value="ECO:0007669"/>
    <property type="project" value="UniProtKB-KW"/>
</dbReference>
<reference evidence="10" key="1">
    <citation type="submission" date="2022-06" db="EMBL/GenBank/DDBJ databases">
        <title>Aeoliella straminimaris, a novel planctomycete from sediments.</title>
        <authorList>
            <person name="Vitorino I.R."/>
            <person name="Lage O.M."/>
        </authorList>
    </citation>
    <scope>NUCLEOTIDE SEQUENCE</scope>
    <source>
        <strain evidence="10">ICT_H6.2</strain>
    </source>
</reference>
<keyword evidence="5 10" id="KW-0560">Oxidoreductase</keyword>
<keyword evidence="6" id="KW-0408">Iron</keyword>
<dbReference type="Gene3D" id="1.10.1060.10">
    <property type="entry name" value="Alpha-helical ferredoxin"/>
    <property type="match status" value="1"/>
</dbReference>
<dbReference type="InterPro" id="IPR016166">
    <property type="entry name" value="FAD-bd_PCMH"/>
</dbReference>
<evidence type="ECO:0000256" key="7">
    <source>
        <dbReference type="ARBA" id="ARBA00023014"/>
    </source>
</evidence>
<dbReference type="GO" id="GO:0004368">
    <property type="term" value="F:glycerol-3-phosphate dehydrogenase (quinone) activity"/>
    <property type="evidence" value="ECO:0007669"/>
    <property type="project" value="UniProtKB-EC"/>
</dbReference>
<dbReference type="InterPro" id="IPR017900">
    <property type="entry name" value="4Fe4S_Fe_S_CS"/>
</dbReference>
<dbReference type="InterPro" id="IPR016169">
    <property type="entry name" value="FAD-bd_PCMH_sub2"/>
</dbReference>
<dbReference type="Proteomes" id="UP001155241">
    <property type="component" value="Unassembled WGS sequence"/>
</dbReference>
<dbReference type="GO" id="GO:0004458">
    <property type="term" value="F:D-lactate dehydrogenase (cytochrome) activity"/>
    <property type="evidence" value="ECO:0007669"/>
    <property type="project" value="TreeGrafter"/>
</dbReference>
<dbReference type="InterPro" id="IPR009051">
    <property type="entry name" value="Helical_ferredxn"/>
</dbReference>
<dbReference type="AlphaFoldDB" id="A0A9X2FH76"/>
<dbReference type="Pfam" id="PF01565">
    <property type="entry name" value="FAD_binding_4"/>
    <property type="match status" value="1"/>
</dbReference>
<dbReference type="PANTHER" id="PTHR11748:SF119">
    <property type="entry name" value="D-2-HYDROXYGLUTARATE DEHYDROGENASE"/>
    <property type="match status" value="1"/>
</dbReference>
<dbReference type="Pfam" id="PF02913">
    <property type="entry name" value="FAD-oxidase_C"/>
    <property type="match status" value="1"/>
</dbReference>
<dbReference type="InterPro" id="IPR004017">
    <property type="entry name" value="Cys_rich_dom"/>
</dbReference>
<dbReference type="GO" id="GO:0071949">
    <property type="term" value="F:FAD binding"/>
    <property type="evidence" value="ECO:0007669"/>
    <property type="project" value="InterPro"/>
</dbReference>
<dbReference type="InterPro" id="IPR016171">
    <property type="entry name" value="Vanillyl_alc_oxidase_C-sub2"/>
</dbReference>
<evidence type="ECO:0000256" key="5">
    <source>
        <dbReference type="ARBA" id="ARBA00023002"/>
    </source>
</evidence>
<dbReference type="SUPFAM" id="SSF55103">
    <property type="entry name" value="FAD-linked oxidases, C-terminal domain"/>
    <property type="match status" value="1"/>
</dbReference>
<feature type="domain" description="FAD-binding PCMH-type" evidence="9">
    <location>
        <begin position="37"/>
        <end position="267"/>
    </location>
</feature>
<comment type="cofactor">
    <cofactor evidence="1">
        <name>FAD</name>
        <dbReference type="ChEBI" id="CHEBI:57692"/>
    </cofactor>
</comment>
<dbReference type="SUPFAM" id="SSF46548">
    <property type="entry name" value="alpha-helical ferredoxin"/>
    <property type="match status" value="1"/>
</dbReference>
<dbReference type="Gene3D" id="1.10.45.10">
    <property type="entry name" value="Vanillyl-alcohol Oxidase, Chain A, domain 4"/>
    <property type="match status" value="1"/>
</dbReference>
<evidence type="ECO:0000313" key="10">
    <source>
        <dbReference type="EMBL" id="MCO6044566.1"/>
    </source>
</evidence>
<evidence type="ECO:0000256" key="1">
    <source>
        <dbReference type="ARBA" id="ARBA00001974"/>
    </source>
</evidence>
<dbReference type="InterPro" id="IPR016164">
    <property type="entry name" value="FAD-linked_Oxase-like_C"/>
</dbReference>
<dbReference type="Gene3D" id="3.30.43.10">
    <property type="entry name" value="Uridine Diphospho-n-acetylenolpyruvylglucosamine Reductase, domain 2"/>
    <property type="match status" value="1"/>
</dbReference>
<evidence type="ECO:0000256" key="3">
    <source>
        <dbReference type="ARBA" id="ARBA00022723"/>
    </source>
</evidence>
<evidence type="ECO:0000256" key="8">
    <source>
        <dbReference type="SAM" id="MobiDB-lite"/>
    </source>
</evidence>
<dbReference type="PANTHER" id="PTHR11748">
    <property type="entry name" value="D-LACTATE DEHYDROGENASE"/>
    <property type="match status" value="1"/>
</dbReference>
<comment type="caution">
    <text evidence="10">The sequence shown here is derived from an EMBL/GenBank/DDBJ whole genome shotgun (WGS) entry which is preliminary data.</text>
</comment>
<dbReference type="NCBIfam" id="NF008369">
    <property type="entry name" value="PRK11168.1"/>
    <property type="match status" value="1"/>
</dbReference>
<dbReference type="RefSeq" id="WP_252852677.1">
    <property type="nucleotide sequence ID" value="NZ_JAMXLR010000036.1"/>
</dbReference>
<keyword evidence="11" id="KW-1185">Reference proteome</keyword>
<dbReference type="InterPro" id="IPR016167">
    <property type="entry name" value="FAD-bd_PCMH_sub1"/>
</dbReference>
<keyword evidence="3" id="KW-0479">Metal-binding</keyword>
<dbReference type="EMBL" id="JAMXLR010000036">
    <property type="protein sequence ID" value="MCO6044566.1"/>
    <property type="molecule type" value="Genomic_DNA"/>
</dbReference>
<keyword evidence="2" id="KW-0285">Flavoprotein</keyword>
<name>A0A9X2FH76_9BACT</name>